<keyword evidence="1" id="KW-0812">Transmembrane</keyword>
<dbReference type="Proteomes" id="UP001439008">
    <property type="component" value="Unassembled WGS sequence"/>
</dbReference>
<dbReference type="EMBL" id="JBDODL010000182">
    <property type="protein sequence ID" value="MES1919027.1"/>
    <property type="molecule type" value="Genomic_DNA"/>
</dbReference>
<dbReference type="PROSITE" id="PS51677">
    <property type="entry name" value="NODB"/>
    <property type="match status" value="1"/>
</dbReference>
<keyword evidence="1" id="KW-0472">Membrane</keyword>
<organism evidence="3 4">
    <name type="scientific">Bonamia ostreae</name>
    <dbReference type="NCBI Taxonomy" id="126728"/>
    <lineage>
        <taxon>Eukaryota</taxon>
        <taxon>Sar</taxon>
        <taxon>Rhizaria</taxon>
        <taxon>Endomyxa</taxon>
        <taxon>Ascetosporea</taxon>
        <taxon>Haplosporida</taxon>
        <taxon>Bonamia</taxon>
    </lineage>
</organism>
<evidence type="ECO:0000256" key="1">
    <source>
        <dbReference type="SAM" id="Phobius"/>
    </source>
</evidence>
<sequence>MDWYFIVAVIVSILIILSILIFFLVIFYGLKIYSFFLPNSVVCNFDLTLNEKIGNPHHKKFVSLTIDDSPSIYTEHILQILNEHKAKATFFLIGSFIENREETVKKILLNGHEIANHMFKDRSSLKLKFEEFVDKMNLTQSIIDRLKDNDEKMEKKWIRPGGGFFNKSMLQYFGKNKTLTPVLGDIYPFDAQIKSKFIIKNTILKRAHNGGVIILHERKWTTSYLDEILTCLNKNNFECTTLSKMYKISKNV</sequence>
<accession>A0ABV2AIF3</accession>
<comment type="caution">
    <text evidence="3">The sequence shown here is derived from an EMBL/GenBank/DDBJ whole genome shotgun (WGS) entry which is preliminary data.</text>
</comment>
<dbReference type="PANTHER" id="PTHR10587">
    <property type="entry name" value="GLYCOSYL TRANSFERASE-RELATED"/>
    <property type="match status" value="1"/>
</dbReference>
<feature type="transmembrane region" description="Helical" evidence="1">
    <location>
        <begin position="6"/>
        <end position="30"/>
    </location>
</feature>
<protein>
    <recommendedName>
        <fullName evidence="2">NodB homology domain-containing protein</fullName>
    </recommendedName>
</protein>
<proteinExistence type="predicted"/>
<dbReference type="InterPro" id="IPR050248">
    <property type="entry name" value="Polysacc_deacetylase_ArnD"/>
</dbReference>
<gene>
    <name evidence="3" type="ORF">MHBO_000905</name>
</gene>
<dbReference type="PANTHER" id="PTHR10587:SF137">
    <property type="entry name" value="4-DEOXY-4-FORMAMIDO-L-ARABINOSE-PHOSPHOUNDECAPRENOL DEFORMYLASE ARND-RELATED"/>
    <property type="match status" value="1"/>
</dbReference>
<name>A0ABV2AIF3_9EUKA</name>
<keyword evidence="4" id="KW-1185">Reference proteome</keyword>
<evidence type="ECO:0000313" key="3">
    <source>
        <dbReference type="EMBL" id="MES1919027.1"/>
    </source>
</evidence>
<dbReference type="InterPro" id="IPR011330">
    <property type="entry name" value="Glyco_hydro/deAcase_b/a-brl"/>
</dbReference>
<reference evidence="3 4" key="1">
    <citation type="journal article" date="2024" name="BMC Biol.">
        <title>Comparative genomics of Ascetosporea gives new insight into the evolutionary basis for animal parasitism in Rhizaria.</title>
        <authorList>
            <person name="Hiltunen Thoren M."/>
            <person name="Onut-Brannstrom I."/>
            <person name="Alfjorden A."/>
            <person name="Peckova H."/>
            <person name="Swords F."/>
            <person name="Hooper C."/>
            <person name="Holzer A.S."/>
            <person name="Bass D."/>
            <person name="Burki F."/>
        </authorList>
    </citation>
    <scope>NUCLEOTIDE SEQUENCE [LARGE SCALE GENOMIC DNA]</scope>
    <source>
        <strain evidence="3">20-A016</strain>
    </source>
</reference>
<keyword evidence="1" id="KW-1133">Transmembrane helix</keyword>
<evidence type="ECO:0000313" key="4">
    <source>
        <dbReference type="Proteomes" id="UP001439008"/>
    </source>
</evidence>
<dbReference type="Pfam" id="PF01522">
    <property type="entry name" value="Polysacc_deac_1"/>
    <property type="match status" value="1"/>
</dbReference>
<feature type="domain" description="NodB homology" evidence="2">
    <location>
        <begin position="60"/>
        <end position="240"/>
    </location>
</feature>
<dbReference type="Gene3D" id="3.20.20.370">
    <property type="entry name" value="Glycoside hydrolase/deacetylase"/>
    <property type="match status" value="1"/>
</dbReference>
<dbReference type="InterPro" id="IPR002509">
    <property type="entry name" value="NODB_dom"/>
</dbReference>
<evidence type="ECO:0000259" key="2">
    <source>
        <dbReference type="PROSITE" id="PS51677"/>
    </source>
</evidence>
<dbReference type="SUPFAM" id="SSF88713">
    <property type="entry name" value="Glycoside hydrolase/deacetylase"/>
    <property type="match status" value="1"/>
</dbReference>